<name>A0A520RYC4_9GAMM</name>
<dbReference type="GO" id="GO:0006261">
    <property type="term" value="P:DNA-templated DNA replication"/>
    <property type="evidence" value="ECO:0007669"/>
    <property type="project" value="TreeGrafter"/>
</dbReference>
<dbReference type="EC" id="2.7.7.7" evidence="1"/>
<evidence type="ECO:0000256" key="1">
    <source>
        <dbReference type="ARBA" id="ARBA00012417"/>
    </source>
</evidence>
<dbReference type="Gene3D" id="3.40.50.300">
    <property type="entry name" value="P-loop containing nucleotide triphosphate hydrolases"/>
    <property type="match status" value="1"/>
</dbReference>
<evidence type="ECO:0000313" key="10">
    <source>
        <dbReference type="Proteomes" id="UP000316199"/>
    </source>
</evidence>
<dbReference type="PANTHER" id="PTHR11669">
    <property type="entry name" value="REPLICATION FACTOR C / DNA POLYMERASE III GAMMA-TAU SUBUNIT"/>
    <property type="match status" value="1"/>
</dbReference>
<evidence type="ECO:0000256" key="6">
    <source>
        <dbReference type="ARBA" id="ARBA00022932"/>
    </source>
</evidence>
<feature type="domain" description="DNA polymerase III delta subunit C-terminal" evidence="8">
    <location>
        <begin position="209"/>
        <end position="320"/>
    </location>
</feature>
<keyword evidence="6" id="KW-0239">DNA-directed DNA polymerase</keyword>
<dbReference type="InterPro" id="IPR050238">
    <property type="entry name" value="DNA_Rep/Repair_Clamp_Loader"/>
</dbReference>
<reference evidence="9 10" key="1">
    <citation type="submission" date="2019-02" db="EMBL/GenBank/DDBJ databases">
        <title>Prokaryotic population dynamics and viral predation in marine succession experiment using metagenomics: the confinement effect.</title>
        <authorList>
            <person name="Haro-Moreno J.M."/>
            <person name="Rodriguez-Valera F."/>
            <person name="Lopez-Perez M."/>
        </authorList>
    </citation>
    <scope>NUCLEOTIDE SEQUENCE [LARGE SCALE GENOMIC DNA]</scope>
    <source>
        <strain evidence="9">MED-G157</strain>
    </source>
</reference>
<dbReference type="Pfam" id="PF13177">
    <property type="entry name" value="DNA_pol3_delta2"/>
    <property type="match status" value="1"/>
</dbReference>
<comment type="caution">
    <text evidence="9">The sequence shown here is derived from an EMBL/GenBank/DDBJ whole genome shotgun (WGS) entry which is preliminary data.</text>
</comment>
<evidence type="ECO:0000256" key="3">
    <source>
        <dbReference type="ARBA" id="ARBA00022679"/>
    </source>
</evidence>
<sequence>MNYLPWHQKNWDLIKRQFEKGRYPHALLLYGAQDLGKRLFAEQLSSLLLCKSPLDNKHCGNCKSCVLRQAGTLSDLRYVSPEESLVIRVDQIRDLNQWIVQTAQQAGNKIAIIYPAEQMNVQAANALLKSLEEPTSGTLFILITDQRSKLIPTIRSRCQSYFFAVPNHAEALAWLKNRHKKAVNLDQLLLESGGRPLAVTRLLDNDCISTRTDVANNVLALLSNKSDALKIAANLQQYQPMEVLRVLESFFAETIKIAVVSDQQNTISQDQEPTITKLLISLGLDQLFNFRDQLLFAIRDLSANSSPNSLLMLESLFVRLKNSKVKPAG</sequence>
<comment type="catalytic activity">
    <reaction evidence="7">
        <text>DNA(n) + a 2'-deoxyribonucleoside 5'-triphosphate = DNA(n+1) + diphosphate</text>
        <dbReference type="Rhea" id="RHEA:22508"/>
        <dbReference type="Rhea" id="RHEA-COMP:17339"/>
        <dbReference type="Rhea" id="RHEA-COMP:17340"/>
        <dbReference type="ChEBI" id="CHEBI:33019"/>
        <dbReference type="ChEBI" id="CHEBI:61560"/>
        <dbReference type="ChEBI" id="CHEBI:173112"/>
        <dbReference type="EC" id="2.7.7.7"/>
    </reaction>
</comment>
<organism evidence="9 10">
    <name type="scientific">OM182 bacterium</name>
    <dbReference type="NCBI Taxonomy" id="2510334"/>
    <lineage>
        <taxon>Bacteria</taxon>
        <taxon>Pseudomonadati</taxon>
        <taxon>Pseudomonadota</taxon>
        <taxon>Gammaproteobacteria</taxon>
        <taxon>OMG group</taxon>
        <taxon>OM182 clade</taxon>
    </lineage>
</organism>
<dbReference type="InterPro" id="IPR027417">
    <property type="entry name" value="P-loop_NTPase"/>
</dbReference>
<dbReference type="GO" id="GO:0008408">
    <property type="term" value="F:3'-5' exonuclease activity"/>
    <property type="evidence" value="ECO:0007669"/>
    <property type="project" value="InterPro"/>
</dbReference>
<dbReference type="NCBIfam" id="TIGR00678">
    <property type="entry name" value="holB"/>
    <property type="match status" value="1"/>
</dbReference>
<dbReference type="SUPFAM" id="SSF52540">
    <property type="entry name" value="P-loop containing nucleoside triphosphate hydrolases"/>
    <property type="match status" value="1"/>
</dbReference>
<protein>
    <recommendedName>
        <fullName evidence="2">DNA polymerase III subunit delta'</fullName>
        <ecNumber evidence="1">2.7.7.7</ecNumber>
    </recommendedName>
</protein>
<dbReference type="Proteomes" id="UP000316199">
    <property type="component" value="Unassembled WGS sequence"/>
</dbReference>
<dbReference type="EMBL" id="SHAG01000043">
    <property type="protein sequence ID" value="RZO75219.1"/>
    <property type="molecule type" value="Genomic_DNA"/>
</dbReference>
<evidence type="ECO:0000313" key="9">
    <source>
        <dbReference type="EMBL" id="RZO75219.1"/>
    </source>
</evidence>
<evidence type="ECO:0000259" key="8">
    <source>
        <dbReference type="Pfam" id="PF09115"/>
    </source>
</evidence>
<evidence type="ECO:0000256" key="7">
    <source>
        <dbReference type="ARBA" id="ARBA00049244"/>
    </source>
</evidence>
<proteinExistence type="predicted"/>
<keyword evidence="4 9" id="KW-0548">Nucleotidyltransferase</keyword>
<keyword evidence="5" id="KW-0235">DNA replication</keyword>
<dbReference type="NCBIfam" id="NF004310">
    <property type="entry name" value="PRK05707.1"/>
    <property type="match status" value="1"/>
</dbReference>
<dbReference type="GO" id="GO:0003887">
    <property type="term" value="F:DNA-directed DNA polymerase activity"/>
    <property type="evidence" value="ECO:0007669"/>
    <property type="project" value="UniProtKB-KW"/>
</dbReference>
<evidence type="ECO:0000256" key="4">
    <source>
        <dbReference type="ARBA" id="ARBA00022695"/>
    </source>
</evidence>
<dbReference type="PANTHER" id="PTHR11669:SF8">
    <property type="entry name" value="DNA POLYMERASE III SUBUNIT DELTA"/>
    <property type="match status" value="1"/>
</dbReference>
<evidence type="ECO:0000256" key="5">
    <source>
        <dbReference type="ARBA" id="ARBA00022705"/>
    </source>
</evidence>
<gene>
    <name evidence="9" type="ORF">EVA68_07495</name>
</gene>
<dbReference type="Gene3D" id="1.20.272.10">
    <property type="match status" value="1"/>
</dbReference>
<dbReference type="InterPro" id="IPR004622">
    <property type="entry name" value="DNA_pol_HolB"/>
</dbReference>
<dbReference type="GO" id="GO:0009360">
    <property type="term" value="C:DNA polymerase III complex"/>
    <property type="evidence" value="ECO:0007669"/>
    <property type="project" value="InterPro"/>
</dbReference>
<dbReference type="AlphaFoldDB" id="A0A520RYC4"/>
<keyword evidence="3 9" id="KW-0808">Transferase</keyword>
<dbReference type="Pfam" id="PF09115">
    <property type="entry name" value="DNApol3-delta_C"/>
    <property type="match status" value="1"/>
</dbReference>
<evidence type="ECO:0000256" key="2">
    <source>
        <dbReference type="ARBA" id="ARBA00014363"/>
    </source>
</evidence>
<dbReference type="InterPro" id="IPR015199">
    <property type="entry name" value="DNA_pol_III_delta_C"/>
</dbReference>
<dbReference type="GO" id="GO:0003677">
    <property type="term" value="F:DNA binding"/>
    <property type="evidence" value="ECO:0007669"/>
    <property type="project" value="InterPro"/>
</dbReference>
<accession>A0A520RYC4</accession>